<dbReference type="PRINTS" id="PR00411">
    <property type="entry name" value="PNDRDTASEI"/>
</dbReference>
<keyword evidence="2" id="KW-0285">Flavoprotein</keyword>
<reference evidence="6" key="2">
    <citation type="journal article" date="2021" name="PeerJ">
        <title>Extensive microbial diversity within the chicken gut microbiome revealed by metagenomics and culture.</title>
        <authorList>
            <person name="Gilroy R."/>
            <person name="Ravi A."/>
            <person name="Getino M."/>
            <person name="Pursley I."/>
            <person name="Horton D.L."/>
            <person name="Alikhan N.F."/>
            <person name="Baker D."/>
            <person name="Gharbi K."/>
            <person name="Hall N."/>
            <person name="Watson M."/>
            <person name="Adriaenssens E.M."/>
            <person name="Foster-Nyarko E."/>
            <person name="Jarju S."/>
            <person name="Secka A."/>
            <person name="Antonio M."/>
            <person name="Oren A."/>
            <person name="Chaudhuri R.R."/>
            <person name="La Ragione R."/>
            <person name="Hildebrand F."/>
            <person name="Pallen M.J."/>
        </authorList>
    </citation>
    <scope>NUCLEOTIDE SEQUENCE</scope>
    <source>
        <strain evidence="6">ChiSjej6B24-2974</strain>
    </source>
</reference>
<evidence type="ECO:0000313" key="6">
    <source>
        <dbReference type="EMBL" id="HIQ83408.1"/>
    </source>
</evidence>
<dbReference type="NCBIfam" id="TIGR00275">
    <property type="entry name" value="aminoacetone oxidase family FAD-binding enzyme"/>
    <property type="match status" value="1"/>
</dbReference>
<organism evidence="6 7">
    <name type="scientific">Candidatus Pullichristensenella stercorigallinarum</name>
    <dbReference type="NCBI Taxonomy" id="2840909"/>
    <lineage>
        <taxon>Bacteria</taxon>
        <taxon>Bacillati</taxon>
        <taxon>Bacillota</taxon>
        <taxon>Clostridia</taxon>
        <taxon>Candidatus Pullichristensenella</taxon>
    </lineage>
</organism>
<feature type="domain" description="RsdA/BaiN/AoA(So)-like insert" evidence="5">
    <location>
        <begin position="193"/>
        <end position="356"/>
    </location>
</feature>
<dbReference type="PANTHER" id="PTHR42887">
    <property type="entry name" value="OS12G0638800 PROTEIN"/>
    <property type="match status" value="1"/>
</dbReference>
<evidence type="ECO:0000256" key="2">
    <source>
        <dbReference type="ARBA" id="ARBA00022630"/>
    </source>
</evidence>
<dbReference type="SUPFAM" id="SSF51905">
    <property type="entry name" value="FAD/NAD(P)-binding domain"/>
    <property type="match status" value="1"/>
</dbReference>
<evidence type="ECO:0000256" key="3">
    <source>
        <dbReference type="ARBA" id="ARBA00022827"/>
    </source>
</evidence>
<feature type="domain" description="RsdA/BaiN/AoA(So)-like Rossmann fold-like" evidence="4">
    <location>
        <begin position="4"/>
        <end position="409"/>
    </location>
</feature>
<dbReference type="InterPro" id="IPR004792">
    <property type="entry name" value="BaiN-like"/>
</dbReference>
<name>A0A9D1CX83_9FIRM</name>
<dbReference type="Gene3D" id="3.50.50.60">
    <property type="entry name" value="FAD/NAD(P)-binding domain"/>
    <property type="match status" value="1"/>
</dbReference>
<accession>A0A9D1CX83</accession>
<dbReference type="PRINTS" id="PR00368">
    <property type="entry name" value="FADPNR"/>
</dbReference>
<comment type="cofactor">
    <cofactor evidence="1">
        <name>FAD</name>
        <dbReference type="ChEBI" id="CHEBI:57692"/>
    </cofactor>
</comment>
<gene>
    <name evidence="6" type="ORF">IAA52_09950</name>
</gene>
<proteinExistence type="predicted"/>
<dbReference type="Gene3D" id="2.40.30.10">
    <property type="entry name" value="Translation factors"/>
    <property type="match status" value="1"/>
</dbReference>
<dbReference type="Pfam" id="PF22780">
    <property type="entry name" value="HI0933_like_1st"/>
    <property type="match status" value="1"/>
</dbReference>
<reference evidence="6" key="1">
    <citation type="submission" date="2020-10" db="EMBL/GenBank/DDBJ databases">
        <authorList>
            <person name="Gilroy R."/>
        </authorList>
    </citation>
    <scope>NUCLEOTIDE SEQUENCE</scope>
    <source>
        <strain evidence="6">ChiSjej6B24-2974</strain>
    </source>
</reference>
<dbReference type="Proteomes" id="UP000824260">
    <property type="component" value="Unassembled WGS sequence"/>
</dbReference>
<dbReference type="EMBL" id="DVFZ01000097">
    <property type="protein sequence ID" value="HIQ83408.1"/>
    <property type="molecule type" value="Genomic_DNA"/>
</dbReference>
<dbReference type="AlphaFoldDB" id="A0A9D1CX83"/>
<evidence type="ECO:0000313" key="7">
    <source>
        <dbReference type="Proteomes" id="UP000824260"/>
    </source>
</evidence>
<keyword evidence="3" id="KW-0274">FAD</keyword>
<sequence>MQASVLIVGGGAAGLMAALFAARGGARVTLLERNEKLGKKIYITGKGRCNLTNACDAEAFMRHILRNPRFLYASLAALDNMGLMSLMESLGLPLKTERGERVFPASDKASDVTSTLARELERLGVEVKLNARVSRLLCEGGRARGVELEGGARLTADAVVLATGGLSYPSTGSTGDGLRMAEETGHALSAPLPALVPIETVETWPGALSGLSLRNVKLFAYVAGGKKERRIFAEQGEMLFTHFGISGPLVLTLSSLLPEDLSGVRLAIDLKPALDDGTLDARMVRDLRELSRKQLITVMDGLAPHNLALTILELAGLSPALPANALTHEQRATLRGLLKALPLTPLKLRGFSEAIITRGGVSVRDVNPSTMESKRLPGLYFAGEMLDLDATTGGFNLQIAFSTGALAGKSAAKREAGA</sequence>
<evidence type="ECO:0000259" key="4">
    <source>
        <dbReference type="Pfam" id="PF03486"/>
    </source>
</evidence>
<comment type="caution">
    <text evidence="6">The sequence shown here is derived from an EMBL/GenBank/DDBJ whole genome shotgun (WGS) entry which is preliminary data.</text>
</comment>
<evidence type="ECO:0000259" key="5">
    <source>
        <dbReference type="Pfam" id="PF22780"/>
    </source>
</evidence>
<protein>
    <submittedName>
        <fullName evidence="6">NAD(P)/FAD-dependent oxidoreductase</fullName>
    </submittedName>
</protein>
<dbReference type="InterPro" id="IPR023166">
    <property type="entry name" value="BaiN-like_dom_sf"/>
</dbReference>
<dbReference type="SUPFAM" id="SSF160996">
    <property type="entry name" value="HI0933 insert domain-like"/>
    <property type="match status" value="1"/>
</dbReference>
<dbReference type="InterPro" id="IPR036188">
    <property type="entry name" value="FAD/NAD-bd_sf"/>
</dbReference>
<evidence type="ECO:0000256" key="1">
    <source>
        <dbReference type="ARBA" id="ARBA00001974"/>
    </source>
</evidence>
<dbReference type="PANTHER" id="PTHR42887:SF2">
    <property type="entry name" value="OS12G0638800 PROTEIN"/>
    <property type="match status" value="1"/>
</dbReference>
<dbReference type="InterPro" id="IPR055178">
    <property type="entry name" value="RsdA/BaiN/AoA(So)-like_dom"/>
</dbReference>
<dbReference type="Pfam" id="PF03486">
    <property type="entry name" value="HI0933_like"/>
    <property type="match status" value="1"/>
</dbReference>
<dbReference type="Gene3D" id="1.10.8.260">
    <property type="entry name" value="HI0933 insert domain-like"/>
    <property type="match status" value="1"/>
</dbReference>
<dbReference type="InterPro" id="IPR057661">
    <property type="entry name" value="RsdA/BaiN/AoA(So)_Rossmann"/>
</dbReference>